<proteinExistence type="predicted"/>
<keyword evidence="1" id="KW-0472">Membrane</keyword>
<gene>
    <name evidence="2" type="ORF">DK182_09235</name>
</gene>
<dbReference type="EMBL" id="CP029490">
    <property type="protein sequence ID" value="AWN21496.1"/>
    <property type="molecule type" value="Genomic_DNA"/>
</dbReference>
<dbReference type="InterPro" id="IPR010133">
    <property type="entry name" value="Bacteriocin_signal_seq"/>
</dbReference>
<keyword evidence="1" id="KW-0812">Transmembrane</keyword>
<evidence type="ECO:0000313" key="2">
    <source>
        <dbReference type="EMBL" id="AWN21496.1"/>
    </source>
</evidence>
<name>A0ABM6W7G3_9STRE</name>
<protein>
    <submittedName>
        <fullName evidence="2">Bacteriocin</fullName>
    </submittedName>
</protein>
<dbReference type="NCBIfam" id="TIGR01847">
    <property type="entry name" value="bacteriocin_sig"/>
    <property type="match status" value="1"/>
</dbReference>
<accession>A0ABM6W7G3</accession>
<dbReference type="RefSeq" id="WP_002963416.1">
    <property type="nucleotide sequence ID" value="NZ_CP029490.1"/>
</dbReference>
<dbReference type="GeneID" id="93924686"/>
<evidence type="ECO:0000313" key="3">
    <source>
        <dbReference type="Proteomes" id="UP000245369"/>
    </source>
</evidence>
<dbReference type="Proteomes" id="UP000245369">
    <property type="component" value="Chromosome"/>
</dbReference>
<keyword evidence="1" id="KW-1133">Transmembrane helix</keyword>
<organism evidence="2 3">
    <name type="scientific">Streptococcus sobrinus</name>
    <dbReference type="NCBI Taxonomy" id="1310"/>
    <lineage>
        <taxon>Bacteria</taxon>
        <taxon>Bacillati</taxon>
        <taxon>Bacillota</taxon>
        <taxon>Bacilli</taxon>
        <taxon>Lactobacillales</taxon>
        <taxon>Streptococcaceae</taxon>
        <taxon>Streptococcus</taxon>
    </lineage>
</organism>
<keyword evidence="3" id="KW-1185">Reference proteome</keyword>
<reference evidence="2 3" key="1">
    <citation type="submission" date="2018-05" db="EMBL/GenBank/DDBJ databases">
        <title>Complete genome sequences of Streptococcus sobrinus.</title>
        <authorList>
            <person name="Sales M."/>
            <person name="Jensen P.A."/>
        </authorList>
    </citation>
    <scope>NUCLEOTIDE SEQUENCE [LARGE SCALE GENOMIC DNA]</scope>
    <source>
        <strain evidence="2 3">SL1</strain>
    </source>
</reference>
<evidence type="ECO:0000256" key="1">
    <source>
        <dbReference type="SAM" id="Phobius"/>
    </source>
</evidence>
<feature type="transmembrane region" description="Helical" evidence="1">
    <location>
        <begin position="34"/>
        <end position="54"/>
    </location>
</feature>
<sequence>MDTRISENFEEMSSEELTAVSGGFFPEPPIVPVIPYYGFGTLIGGAVGSLYGSFAGSGSASKF</sequence>